<evidence type="ECO:0000313" key="3">
    <source>
        <dbReference type="Proteomes" id="UP000654075"/>
    </source>
</evidence>
<dbReference type="EMBL" id="CAJNNV010010770">
    <property type="protein sequence ID" value="CAE8599014.1"/>
    <property type="molecule type" value="Genomic_DNA"/>
</dbReference>
<proteinExistence type="predicted"/>
<comment type="caution">
    <text evidence="2">The sequence shown here is derived from an EMBL/GenBank/DDBJ whole genome shotgun (WGS) entry which is preliminary data.</text>
</comment>
<reference evidence="2" key="1">
    <citation type="submission" date="2021-02" db="EMBL/GenBank/DDBJ databases">
        <authorList>
            <person name="Dougan E. K."/>
            <person name="Rhodes N."/>
            <person name="Thang M."/>
            <person name="Chan C."/>
        </authorList>
    </citation>
    <scope>NUCLEOTIDE SEQUENCE</scope>
</reference>
<evidence type="ECO:0000256" key="1">
    <source>
        <dbReference type="SAM" id="Phobius"/>
    </source>
</evidence>
<gene>
    <name evidence="2" type="ORF">PGLA1383_LOCUS17396</name>
</gene>
<dbReference type="AlphaFoldDB" id="A0A813EEQ2"/>
<evidence type="ECO:0000313" key="2">
    <source>
        <dbReference type="EMBL" id="CAE8599014.1"/>
    </source>
</evidence>
<dbReference type="Proteomes" id="UP000654075">
    <property type="component" value="Unassembled WGS sequence"/>
</dbReference>
<protein>
    <submittedName>
        <fullName evidence="2">Uncharacterized protein</fullName>
    </submittedName>
</protein>
<keyword evidence="1" id="KW-0812">Transmembrane</keyword>
<sequence>MGFKATTDPADALKESTKAEIAGVMKDFAAHKARTIEYIVGRVMDVQFCCSWRYLLFACWACCYLMMFC</sequence>
<feature type="transmembrane region" description="Helical" evidence="1">
    <location>
        <begin position="51"/>
        <end position="68"/>
    </location>
</feature>
<name>A0A813EEQ2_POLGL</name>
<keyword evidence="1" id="KW-0472">Membrane</keyword>
<accession>A0A813EEQ2</accession>
<keyword evidence="3" id="KW-1185">Reference proteome</keyword>
<keyword evidence="1" id="KW-1133">Transmembrane helix</keyword>
<dbReference type="OrthoDB" id="250802at2759"/>
<organism evidence="2 3">
    <name type="scientific">Polarella glacialis</name>
    <name type="common">Dinoflagellate</name>
    <dbReference type="NCBI Taxonomy" id="89957"/>
    <lineage>
        <taxon>Eukaryota</taxon>
        <taxon>Sar</taxon>
        <taxon>Alveolata</taxon>
        <taxon>Dinophyceae</taxon>
        <taxon>Suessiales</taxon>
        <taxon>Suessiaceae</taxon>
        <taxon>Polarella</taxon>
    </lineage>
</organism>